<feature type="compositionally biased region" description="Low complexity" evidence="1">
    <location>
        <begin position="617"/>
        <end position="649"/>
    </location>
</feature>
<dbReference type="AlphaFoldDB" id="A0A6A6DG86"/>
<feature type="compositionally biased region" description="Low complexity" evidence="1">
    <location>
        <begin position="281"/>
        <end position="298"/>
    </location>
</feature>
<proteinExistence type="predicted"/>
<name>A0A6A6DG86_9PEZI</name>
<feature type="region of interest" description="Disordered" evidence="1">
    <location>
        <begin position="278"/>
        <end position="299"/>
    </location>
</feature>
<organism evidence="2 3">
    <name type="scientific">Zopfia rhizophila CBS 207.26</name>
    <dbReference type="NCBI Taxonomy" id="1314779"/>
    <lineage>
        <taxon>Eukaryota</taxon>
        <taxon>Fungi</taxon>
        <taxon>Dikarya</taxon>
        <taxon>Ascomycota</taxon>
        <taxon>Pezizomycotina</taxon>
        <taxon>Dothideomycetes</taxon>
        <taxon>Dothideomycetes incertae sedis</taxon>
        <taxon>Zopfiaceae</taxon>
        <taxon>Zopfia</taxon>
    </lineage>
</organism>
<feature type="region of interest" description="Disordered" evidence="1">
    <location>
        <begin position="613"/>
        <end position="649"/>
    </location>
</feature>
<feature type="region of interest" description="Disordered" evidence="1">
    <location>
        <begin position="167"/>
        <end position="240"/>
    </location>
</feature>
<accession>A0A6A6DG86</accession>
<keyword evidence="3" id="KW-1185">Reference proteome</keyword>
<evidence type="ECO:0000256" key="1">
    <source>
        <dbReference type="SAM" id="MobiDB-lite"/>
    </source>
</evidence>
<sequence>MQEFVTVNETKTISVIADQTNLFSSQFFTWVPTPSVTLTFEPGSTYVAYTRLYGGLDFQPTPTDSEAPVMTGTLDISDPEPTCEADVSFLYVWPGAAEEYSLFIQTYTNAPGNSGDSPVSLPPAAIQYLSKHPEIQSVFNGSDIATCTQRPTLTTSISTELTSVFQTIGTKPPPRPSQPASIQFPPESSAPDRSAPFDTPKPTSTPGYLRTPKPNPEPSPGPGPNSPPNPPNPPQSPDIPAVIASILNDPKFTPAPQPPPNNPEQSIAIGNTVVPVHPVIQNPQNPQNPQNQQNPQNPGIVIGSQTLAPGQATTINGVVVSVPNGGGPSVVVGGTTIGVNPAAPTGPAVLTVGGNTITANPQGQFVVGSQTLTPGGPAIIVDGSTLSLGPSGTIAVVNGVTQTLANAPFITGPPALTINGQIIPATVRNGVTQFVVGPGQTLTPGGVIVVGGTTYSMPDDGSGSTIVVNGVTQTLNNAFGLPVLTLNGQSLIPATVVGGTTMWVVGPGQTLTPGGVIVVSGTTFSMPATASGSVVVINGVTSTLGQGPITAAPALTINGKTYSATVVDGTTQYILGPGTTLKPGEAITIDGTTYSLDPKGTALIINGKTSSIPKTPASNSATTTGSGSMSESTSRSSSRSSSRSTTSARDAGNFIASGIGITSKKGDAIRVGGLDKWAEGVVIGIAGWLLMLL</sequence>
<protein>
    <submittedName>
        <fullName evidence="2">Uncharacterized protein</fullName>
    </submittedName>
</protein>
<dbReference type="OrthoDB" id="3944128at2759"/>
<evidence type="ECO:0000313" key="3">
    <source>
        <dbReference type="Proteomes" id="UP000800200"/>
    </source>
</evidence>
<gene>
    <name evidence="2" type="ORF">K469DRAFT_697438</name>
</gene>
<evidence type="ECO:0000313" key="2">
    <source>
        <dbReference type="EMBL" id="KAF2177239.1"/>
    </source>
</evidence>
<reference evidence="2" key="1">
    <citation type="journal article" date="2020" name="Stud. Mycol.">
        <title>101 Dothideomycetes genomes: a test case for predicting lifestyles and emergence of pathogens.</title>
        <authorList>
            <person name="Haridas S."/>
            <person name="Albert R."/>
            <person name="Binder M."/>
            <person name="Bloem J."/>
            <person name="Labutti K."/>
            <person name="Salamov A."/>
            <person name="Andreopoulos B."/>
            <person name="Baker S."/>
            <person name="Barry K."/>
            <person name="Bills G."/>
            <person name="Bluhm B."/>
            <person name="Cannon C."/>
            <person name="Castanera R."/>
            <person name="Culley D."/>
            <person name="Daum C."/>
            <person name="Ezra D."/>
            <person name="Gonzalez J."/>
            <person name="Henrissat B."/>
            <person name="Kuo A."/>
            <person name="Liang C."/>
            <person name="Lipzen A."/>
            <person name="Lutzoni F."/>
            <person name="Magnuson J."/>
            <person name="Mondo S."/>
            <person name="Nolan M."/>
            <person name="Ohm R."/>
            <person name="Pangilinan J."/>
            <person name="Park H.-J."/>
            <person name="Ramirez L."/>
            <person name="Alfaro M."/>
            <person name="Sun H."/>
            <person name="Tritt A."/>
            <person name="Yoshinaga Y."/>
            <person name="Zwiers L.-H."/>
            <person name="Turgeon B."/>
            <person name="Goodwin S."/>
            <person name="Spatafora J."/>
            <person name="Crous P."/>
            <person name="Grigoriev I."/>
        </authorList>
    </citation>
    <scope>NUCLEOTIDE SEQUENCE</scope>
    <source>
        <strain evidence="2">CBS 207.26</strain>
    </source>
</reference>
<dbReference type="Proteomes" id="UP000800200">
    <property type="component" value="Unassembled WGS sequence"/>
</dbReference>
<dbReference type="EMBL" id="ML994692">
    <property type="protein sequence ID" value="KAF2177239.1"/>
    <property type="molecule type" value="Genomic_DNA"/>
</dbReference>
<feature type="compositionally biased region" description="Pro residues" evidence="1">
    <location>
        <begin position="213"/>
        <end position="237"/>
    </location>
</feature>